<keyword evidence="1" id="KW-0479">Metal-binding</keyword>
<keyword evidence="1" id="KW-0863">Zinc-finger</keyword>
<dbReference type="GO" id="GO:0008270">
    <property type="term" value="F:zinc ion binding"/>
    <property type="evidence" value="ECO:0007669"/>
    <property type="project" value="UniProtKB-KW"/>
</dbReference>
<comment type="caution">
    <text evidence="3">The sequence shown here is derived from an EMBL/GenBank/DDBJ whole genome shotgun (WGS) entry which is preliminary data.</text>
</comment>
<sequence length="98" mass="11708">MLYKTTKSPRNSSTAIIDFYVTDNEESLKTHQQTHDKKFVCVICNRRYYDGDHLTQHQKLCHPFDPKPRSFKDCIFTYRTPIQLTEHMETHSTEGRRD</sequence>
<dbReference type="Pfam" id="PF00096">
    <property type="entry name" value="zf-C2H2"/>
    <property type="match status" value="1"/>
</dbReference>
<protein>
    <recommendedName>
        <fullName evidence="2">C2H2-type domain-containing protein</fullName>
    </recommendedName>
</protein>
<dbReference type="InterPro" id="IPR036236">
    <property type="entry name" value="Znf_C2H2_sf"/>
</dbReference>
<reference evidence="3" key="1">
    <citation type="submission" date="2013-08" db="EMBL/GenBank/DDBJ databases">
        <title>Gene expansion shapes genome architecture in the human pathogen Lichtheimia corymbifera: an evolutionary genomics analysis in the ancient terrestrial Mucorales (Mucoromycotina).</title>
        <authorList>
            <person name="Schwartze V.U."/>
            <person name="Winter S."/>
            <person name="Shelest E."/>
            <person name="Marcet-Houben M."/>
            <person name="Horn F."/>
            <person name="Wehner S."/>
            <person name="Hoffmann K."/>
            <person name="Riege K."/>
            <person name="Sammeth M."/>
            <person name="Nowrousian M."/>
            <person name="Valiante V."/>
            <person name="Linde J."/>
            <person name="Jacobsen I.D."/>
            <person name="Marz M."/>
            <person name="Brakhage A.A."/>
            <person name="Gabaldon T."/>
            <person name="Bocker S."/>
            <person name="Voigt K."/>
        </authorList>
    </citation>
    <scope>NUCLEOTIDE SEQUENCE [LARGE SCALE GENOMIC DNA]</scope>
    <source>
        <strain evidence="3">FSU 9682</strain>
    </source>
</reference>
<organism evidence="3 4">
    <name type="scientific">Lichtheimia corymbifera JMRC:FSU:9682</name>
    <dbReference type="NCBI Taxonomy" id="1263082"/>
    <lineage>
        <taxon>Eukaryota</taxon>
        <taxon>Fungi</taxon>
        <taxon>Fungi incertae sedis</taxon>
        <taxon>Mucoromycota</taxon>
        <taxon>Mucoromycotina</taxon>
        <taxon>Mucoromycetes</taxon>
        <taxon>Mucorales</taxon>
        <taxon>Lichtheimiaceae</taxon>
        <taxon>Lichtheimia</taxon>
    </lineage>
</organism>
<dbReference type="VEuPathDB" id="FungiDB:LCOR_01350.1"/>
<evidence type="ECO:0000313" key="3">
    <source>
        <dbReference type="EMBL" id="CDH49611.1"/>
    </source>
</evidence>
<dbReference type="EMBL" id="CBTN010000003">
    <property type="protein sequence ID" value="CDH49611.1"/>
    <property type="molecule type" value="Genomic_DNA"/>
</dbReference>
<dbReference type="OrthoDB" id="6365676at2759"/>
<dbReference type="SUPFAM" id="SSF57667">
    <property type="entry name" value="beta-beta-alpha zinc fingers"/>
    <property type="match status" value="1"/>
</dbReference>
<evidence type="ECO:0000256" key="1">
    <source>
        <dbReference type="PROSITE-ProRule" id="PRU00042"/>
    </source>
</evidence>
<dbReference type="InterPro" id="IPR013087">
    <property type="entry name" value="Znf_C2H2_type"/>
</dbReference>
<gene>
    <name evidence="3" type="ORF">LCOR_01350.1</name>
</gene>
<keyword evidence="1" id="KW-0862">Zinc</keyword>
<keyword evidence="4" id="KW-1185">Reference proteome</keyword>
<dbReference type="Proteomes" id="UP000027586">
    <property type="component" value="Unassembled WGS sequence"/>
</dbReference>
<name>A0A068RKY9_9FUNG</name>
<proteinExistence type="predicted"/>
<dbReference type="Gene3D" id="3.30.160.60">
    <property type="entry name" value="Classic Zinc Finger"/>
    <property type="match status" value="1"/>
</dbReference>
<dbReference type="PROSITE" id="PS00028">
    <property type="entry name" value="ZINC_FINGER_C2H2_1"/>
    <property type="match status" value="1"/>
</dbReference>
<dbReference type="PROSITE" id="PS50157">
    <property type="entry name" value="ZINC_FINGER_C2H2_2"/>
    <property type="match status" value="1"/>
</dbReference>
<dbReference type="AlphaFoldDB" id="A0A068RKY9"/>
<accession>A0A068RKY9</accession>
<evidence type="ECO:0000259" key="2">
    <source>
        <dbReference type="PROSITE" id="PS50157"/>
    </source>
</evidence>
<feature type="domain" description="C2H2-type" evidence="2">
    <location>
        <begin position="39"/>
        <end position="67"/>
    </location>
</feature>
<evidence type="ECO:0000313" key="4">
    <source>
        <dbReference type="Proteomes" id="UP000027586"/>
    </source>
</evidence>